<name>A0A5D0MNA7_FLESI</name>
<reference evidence="3 4" key="1">
    <citation type="submission" date="2019-08" db="EMBL/GenBank/DDBJ databases">
        <title>Genomic characterization of a novel candidate phylum (ARYD3) from a high temperature, high salinity tertiary oil reservoir in north central Oklahoma, USA.</title>
        <authorList>
            <person name="Youssef N.H."/>
            <person name="Yadav A."/>
            <person name="Elshahed M.S."/>
        </authorList>
    </citation>
    <scope>NUCLEOTIDE SEQUENCE [LARGE SCALE GENOMIC DNA]</scope>
    <source>
        <strain evidence="3">ARYD1</strain>
    </source>
</reference>
<dbReference type="RefSeq" id="WP_303700298.1">
    <property type="nucleotide sequence ID" value="NZ_VSIV01000057.1"/>
</dbReference>
<comment type="caution">
    <text evidence="3">The sequence shown here is derived from an EMBL/GenBank/DDBJ whole genome shotgun (WGS) entry which is preliminary data.</text>
</comment>
<evidence type="ECO:0000256" key="1">
    <source>
        <dbReference type="ARBA" id="ARBA00022679"/>
    </source>
</evidence>
<dbReference type="InterPro" id="IPR029044">
    <property type="entry name" value="Nucleotide-diphossugar_trans"/>
</dbReference>
<dbReference type="GO" id="GO:0050518">
    <property type="term" value="F:2-C-methyl-D-erythritol 4-phosphate cytidylyltransferase activity"/>
    <property type="evidence" value="ECO:0007669"/>
    <property type="project" value="TreeGrafter"/>
</dbReference>
<dbReference type="Gene3D" id="3.90.550.10">
    <property type="entry name" value="Spore Coat Polysaccharide Biosynthesis Protein SpsA, Chain A"/>
    <property type="match status" value="1"/>
</dbReference>
<dbReference type="GO" id="GO:0008299">
    <property type="term" value="P:isoprenoid biosynthetic process"/>
    <property type="evidence" value="ECO:0007669"/>
    <property type="project" value="InterPro"/>
</dbReference>
<keyword evidence="1 3" id="KW-0808">Transferase</keyword>
<dbReference type="InterPro" id="IPR050088">
    <property type="entry name" value="IspD/TarI_cytidylyltransf_bact"/>
</dbReference>
<dbReference type="SUPFAM" id="SSF53448">
    <property type="entry name" value="Nucleotide-diphospho-sugar transferases"/>
    <property type="match status" value="1"/>
</dbReference>
<dbReference type="PROSITE" id="PS01295">
    <property type="entry name" value="ISPD"/>
    <property type="match status" value="1"/>
</dbReference>
<sequence>MKKSISAIVPAGGIGKRFTVEGKKQFFSLNGRPIIYYTLAALMGAYKFDQVIIGAAPEDFTELENICESLNINNYLLSEKGEERSNTVYNALGYCSSDYVLIHDSVRPCVDKQVVYNTIQRVFEKDAVICGVRPSDTVKLLEGSKISHTLERERLLLTHTPQCFSKKLILEGLRYVFQNDLSVTDDSSAVEVLGHQVEVVPSNAENIKVTKYSDIYFLKEYLSNKFVD</sequence>
<dbReference type="PANTHER" id="PTHR32125:SF4">
    <property type="entry name" value="2-C-METHYL-D-ERYTHRITOL 4-PHOSPHATE CYTIDYLYLTRANSFERASE, CHLOROPLASTIC"/>
    <property type="match status" value="1"/>
</dbReference>
<dbReference type="Pfam" id="PF01128">
    <property type="entry name" value="IspD"/>
    <property type="match status" value="1"/>
</dbReference>
<evidence type="ECO:0000313" key="3">
    <source>
        <dbReference type="EMBL" id="TYB34486.1"/>
    </source>
</evidence>
<keyword evidence="2 3" id="KW-0548">Nucleotidyltransferase</keyword>
<accession>A0A5D0MNA7</accession>
<dbReference type="EMBL" id="VSIV01000057">
    <property type="protein sequence ID" value="TYB34486.1"/>
    <property type="molecule type" value="Genomic_DNA"/>
</dbReference>
<dbReference type="InterPro" id="IPR018294">
    <property type="entry name" value="ISPD_synthase_CS"/>
</dbReference>
<dbReference type="InterPro" id="IPR034683">
    <property type="entry name" value="IspD/TarI"/>
</dbReference>
<proteinExistence type="predicted"/>
<protein>
    <submittedName>
        <fullName evidence="3">2-C-methyl-D-erythritol 4-phosphate cytidylyltransferase</fullName>
    </submittedName>
</protein>
<evidence type="ECO:0000256" key="2">
    <source>
        <dbReference type="ARBA" id="ARBA00022695"/>
    </source>
</evidence>
<evidence type="ECO:0000313" key="4">
    <source>
        <dbReference type="Proteomes" id="UP000323337"/>
    </source>
</evidence>
<dbReference type="CDD" id="cd02516">
    <property type="entry name" value="CDP-ME_synthetase"/>
    <property type="match status" value="1"/>
</dbReference>
<dbReference type="FunFam" id="3.90.550.10:FF:000003">
    <property type="entry name" value="2-C-methyl-D-erythritol 4-phosphate cytidylyltransferase"/>
    <property type="match status" value="1"/>
</dbReference>
<dbReference type="PANTHER" id="PTHR32125">
    <property type="entry name" value="2-C-METHYL-D-ERYTHRITOL 4-PHOSPHATE CYTIDYLYLTRANSFERASE, CHLOROPLASTIC"/>
    <property type="match status" value="1"/>
</dbReference>
<dbReference type="Proteomes" id="UP000323337">
    <property type="component" value="Unassembled WGS sequence"/>
</dbReference>
<organism evidence="3 4">
    <name type="scientific">Flexistipes sinusarabici</name>
    <dbReference type="NCBI Taxonomy" id="2352"/>
    <lineage>
        <taxon>Bacteria</taxon>
        <taxon>Pseudomonadati</taxon>
        <taxon>Deferribacterota</taxon>
        <taxon>Deferribacteres</taxon>
        <taxon>Deferribacterales</taxon>
        <taxon>Flexistipitaceae</taxon>
        <taxon>Flexistipes</taxon>
    </lineage>
</organism>
<gene>
    <name evidence="3" type="ORF">FXF49_02305</name>
</gene>
<dbReference type="AlphaFoldDB" id="A0A5D0MNA7"/>